<evidence type="ECO:0000313" key="8">
    <source>
        <dbReference type="EMBL" id="PVD32182.1"/>
    </source>
</evidence>
<evidence type="ECO:0000259" key="7">
    <source>
        <dbReference type="PROSITE" id="PS50835"/>
    </source>
</evidence>
<reference evidence="8 9" key="1">
    <citation type="submission" date="2018-04" db="EMBL/GenBank/DDBJ databases">
        <title>The genome of golden apple snail Pomacea canaliculata provides insight into stress tolerance and invasive adaptation.</title>
        <authorList>
            <person name="Liu C."/>
            <person name="Liu B."/>
            <person name="Ren Y."/>
            <person name="Zhang Y."/>
            <person name="Wang H."/>
            <person name="Li S."/>
            <person name="Jiang F."/>
            <person name="Yin L."/>
            <person name="Zhang G."/>
            <person name="Qian W."/>
            <person name="Fan W."/>
        </authorList>
    </citation>
    <scope>NUCLEOTIDE SEQUENCE [LARGE SCALE GENOMIC DNA]</scope>
    <source>
        <strain evidence="8">SZHN2017</strain>
        <tissue evidence="8">Muscle</tissue>
    </source>
</reference>
<protein>
    <recommendedName>
        <fullName evidence="7">Ig-like domain-containing protein</fullName>
    </recommendedName>
</protein>
<dbReference type="GO" id="GO:0050839">
    <property type="term" value="F:cell adhesion molecule binding"/>
    <property type="evidence" value="ECO:0007669"/>
    <property type="project" value="TreeGrafter"/>
</dbReference>
<keyword evidence="6" id="KW-0732">Signal</keyword>
<accession>A0A2T7PFJ3</accession>
<evidence type="ECO:0000256" key="5">
    <source>
        <dbReference type="ARBA" id="ARBA00023319"/>
    </source>
</evidence>
<evidence type="ECO:0000256" key="1">
    <source>
        <dbReference type="ARBA" id="ARBA00004479"/>
    </source>
</evidence>
<dbReference type="PANTHER" id="PTHR11640">
    <property type="entry name" value="NEPHRIN"/>
    <property type="match status" value="1"/>
</dbReference>
<dbReference type="SMART" id="SM00409">
    <property type="entry name" value="IG"/>
    <property type="match status" value="4"/>
</dbReference>
<feature type="chain" id="PRO_5015787441" description="Ig-like domain-containing protein" evidence="6">
    <location>
        <begin position="25"/>
        <end position="562"/>
    </location>
</feature>
<dbReference type="GO" id="GO:0098609">
    <property type="term" value="P:cell-cell adhesion"/>
    <property type="evidence" value="ECO:0007669"/>
    <property type="project" value="TreeGrafter"/>
</dbReference>
<comment type="subcellular location">
    <subcellularLocation>
        <location evidence="1">Membrane</location>
        <topology evidence="1">Single-pass type I membrane protein</topology>
    </subcellularLocation>
</comment>
<dbReference type="Gene3D" id="2.60.40.10">
    <property type="entry name" value="Immunoglobulins"/>
    <property type="match status" value="4"/>
</dbReference>
<dbReference type="InterPro" id="IPR003598">
    <property type="entry name" value="Ig_sub2"/>
</dbReference>
<dbReference type="InterPro" id="IPR036179">
    <property type="entry name" value="Ig-like_dom_sf"/>
</dbReference>
<feature type="domain" description="Ig-like" evidence="7">
    <location>
        <begin position="241"/>
        <end position="340"/>
    </location>
</feature>
<dbReference type="Pfam" id="PF13927">
    <property type="entry name" value="Ig_3"/>
    <property type="match status" value="1"/>
</dbReference>
<dbReference type="Pfam" id="PF07679">
    <property type="entry name" value="I-set"/>
    <property type="match status" value="2"/>
</dbReference>
<keyword evidence="3" id="KW-1015">Disulfide bond</keyword>
<evidence type="ECO:0000256" key="3">
    <source>
        <dbReference type="ARBA" id="ARBA00023157"/>
    </source>
</evidence>
<dbReference type="EMBL" id="PZQS01000004">
    <property type="protein sequence ID" value="PVD32182.1"/>
    <property type="molecule type" value="Genomic_DNA"/>
</dbReference>
<dbReference type="GO" id="GO:0005886">
    <property type="term" value="C:plasma membrane"/>
    <property type="evidence" value="ECO:0007669"/>
    <property type="project" value="TreeGrafter"/>
</dbReference>
<evidence type="ECO:0000313" key="9">
    <source>
        <dbReference type="Proteomes" id="UP000245119"/>
    </source>
</evidence>
<dbReference type="Proteomes" id="UP000245119">
    <property type="component" value="Linkage Group LG4"/>
</dbReference>
<dbReference type="InterPro" id="IPR007110">
    <property type="entry name" value="Ig-like_dom"/>
</dbReference>
<evidence type="ECO:0000256" key="6">
    <source>
        <dbReference type="SAM" id="SignalP"/>
    </source>
</evidence>
<dbReference type="STRING" id="400727.A0A2T7PFJ3"/>
<evidence type="ECO:0000256" key="4">
    <source>
        <dbReference type="ARBA" id="ARBA00023180"/>
    </source>
</evidence>
<keyword evidence="5" id="KW-0393">Immunoglobulin domain</keyword>
<dbReference type="InterPro" id="IPR003599">
    <property type="entry name" value="Ig_sub"/>
</dbReference>
<dbReference type="SUPFAM" id="SSF48726">
    <property type="entry name" value="Immunoglobulin"/>
    <property type="match status" value="4"/>
</dbReference>
<keyword evidence="2" id="KW-0472">Membrane</keyword>
<dbReference type="CDD" id="cd00096">
    <property type="entry name" value="Ig"/>
    <property type="match status" value="1"/>
</dbReference>
<feature type="domain" description="Ig-like" evidence="7">
    <location>
        <begin position="31"/>
        <end position="118"/>
    </location>
</feature>
<sequence length="562" mass="62557">MARVASPVLQLLLTVLGTLVMTGGEEIRVPPSIVSPVEGLQLSYTEHDRVEVKCSATGQPPPSYKWLWDGNDINSDYITFSATTGILTIPSLTTREEGSFVCYARNTFSNGMTATAVSATVEIRVARVGDFVKRSIESYSGTEGNYVTIPCDKILRKYYGAITFKWYTVLGSRNDEVFPDERKLIDQGGNLHFSYVLESDERAGSTTYKCAISSIKANVIRIGNENSLTVTSTGPIRNSAPRLEYSTSGSFLIVEIGKNATLECVFSGYVSSNIPSETVPRVTWFEQDGRAITQGSRYDITSNGRTLTIMNVTEDDEKNYRCRGTNSMGSDEGSLALNVTSRPIWVHRLESTTVVEGKDAVFSCVTRSAKGEQSPSQPKWSLNTNQMDSTYDPYKYQFNADKTTLTVKFVNKDKDIACFQCKVANSVGMVQDNGCVIVIKPIEIRVRPAAEQSVKKGDVVDLTVVATTDPLYEPNMTYSWIFKNVTYSGNKAPPRVTYDLVNNRAYINTSRLTDKKFKYIAGLYRRVVAHPVQTVYVDVTVTTEAESASRWKHFKWVSCFYR</sequence>
<dbReference type="InterPro" id="IPR051275">
    <property type="entry name" value="Cell_adhesion_signaling"/>
</dbReference>
<feature type="signal peptide" evidence="6">
    <location>
        <begin position="1"/>
        <end position="24"/>
    </location>
</feature>
<dbReference type="AlphaFoldDB" id="A0A2T7PFJ3"/>
<dbReference type="GO" id="GO:0005911">
    <property type="term" value="C:cell-cell junction"/>
    <property type="evidence" value="ECO:0007669"/>
    <property type="project" value="TreeGrafter"/>
</dbReference>
<feature type="domain" description="Ig-like" evidence="7">
    <location>
        <begin position="343"/>
        <end position="437"/>
    </location>
</feature>
<dbReference type="PROSITE" id="PS50835">
    <property type="entry name" value="IG_LIKE"/>
    <property type="match status" value="3"/>
</dbReference>
<name>A0A2T7PFJ3_POMCA</name>
<comment type="caution">
    <text evidence="8">The sequence shown here is derived from an EMBL/GenBank/DDBJ whole genome shotgun (WGS) entry which is preliminary data.</text>
</comment>
<gene>
    <name evidence="8" type="ORF">C0Q70_07611</name>
</gene>
<organism evidence="8 9">
    <name type="scientific">Pomacea canaliculata</name>
    <name type="common">Golden apple snail</name>
    <dbReference type="NCBI Taxonomy" id="400727"/>
    <lineage>
        <taxon>Eukaryota</taxon>
        <taxon>Metazoa</taxon>
        <taxon>Spiralia</taxon>
        <taxon>Lophotrochozoa</taxon>
        <taxon>Mollusca</taxon>
        <taxon>Gastropoda</taxon>
        <taxon>Caenogastropoda</taxon>
        <taxon>Architaenioglossa</taxon>
        <taxon>Ampullarioidea</taxon>
        <taxon>Ampullariidae</taxon>
        <taxon>Pomacea</taxon>
    </lineage>
</organism>
<proteinExistence type="predicted"/>
<dbReference type="InterPro" id="IPR013783">
    <property type="entry name" value="Ig-like_fold"/>
</dbReference>
<dbReference type="OrthoDB" id="6140148at2759"/>
<keyword evidence="9" id="KW-1185">Reference proteome</keyword>
<keyword evidence="4" id="KW-0325">Glycoprotein</keyword>
<evidence type="ECO:0000256" key="2">
    <source>
        <dbReference type="ARBA" id="ARBA00023136"/>
    </source>
</evidence>
<dbReference type="SMART" id="SM00408">
    <property type="entry name" value="IGc2"/>
    <property type="match status" value="2"/>
</dbReference>
<dbReference type="InterPro" id="IPR013098">
    <property type="entry name" value="Ig_I-set"/>
</dbReference>
<dbReference type="PANTHER" id="PTHR11640:SF158">
    <property type="entry name" value="V-SET AND IMMUNOGLOBULIN DOMAIN-CONTAINING PROTEIN 10-LIKE 2"/>
    <property type="match status" value="1"/>
</dbReference>